<keyword evidence="1" id="KW-0732">Signal</keyword>
<keyword evidence="3" id="KW-1185">Reference proteome</keyword>
<dbReference type="Proteomes" id="UP000010729">
    <property type="component" value="Unassembled WGS sequence"/>
</dbReference>
<feature type="signal peptide" evidence="1">
    <location>
        <begin position="1"/>
        <end position="24"/>
    </location>
</feature>
<proteinExistence type="predicted"/>
<dbReference type="AlphaFoldDB" id="N1V7W0"/>
<evidence type="ECO:0000313" key="2">
    <source>
        <dbReference type="EMBL" id="EMY34308.1"/>
    </source>
</evidence>
<feature type="chain" id="PRO_5038572964" evidence="1">
    <location>
        <begin position="25"/>
        <end position="127"/>
    </location>
</feature>
<protein>
    <submittedName>
        <fullName evidence="2">Uncharacterized protein</fullName>
    </submittedName>
</protein>
<organism evidence="2 3">
    <name type="scientific">Arthrobacter crystallopoietes BAB-32</name>
    <dbReference type="NCBI Taxonomy" id="1246476"/>
    <lineage>
        <taxon>Bacteria</taxon>
        <taxon>Bacillati</taxon>
        <taxon>Actinomycetota</taxon>
        <taxon>Actinomycetes</taxon>
        <taxon>Micrococcales</taxon>
        <taxon>Micrococcaceae</taxon>
        <taxon>Crystallibacter</taxon>
    </lineage>
</organism>
<gene>
    <name evidence="2" type="ORF">D477_010411</name>
</gene>
<dbReference type="EMBL" id="ANPE02000122">
    <property type="protein sequence ID" value="EMY34308.1"/>
    <property type="molecule type" value="Genomic_DNA"/>
</dbReference>
<accession>N1V7W0</accession>
<dbReference type="RefSeq" id="WP_005268919.1">
    <property type="nucleotide sequence ID" value="NZ_ANPE02000122.1"/>
</dbReference>
<reference evidence="2 3" key="1">
    <citation type="journal article" date="2013" name="Genome Announc.">
        <title>Draft Genome Sequence of Arthrobacter crystallopoietes Strain BAB-32, Revealing Genes for Bioremediation.</title>
        <authorList>
            <person name="Joshi M.N."/>
            <person name="Pandit A.S."/>
            <person name="Sharma A."/>
            <person name="Pandya R.V."/>
            <person name="Desai S.M."/>
            <person name="Saxena A.K."/>
            <person name="Bagatharia S.B."/>
        </authorList>
    </citation>
    <scope>NUCLEOTIDE SEQUENCE [LARGE SCALE GENOMIC DNA]</scope>
    <source>
        <strain evidence="2 3">BAB-32</strain>
    </source>
</reference>
<evidence type="ECO:0000256" key="1">
    <source>
        <dbReference type="SAM" id="SignalP"/>
    </source>
</evidence>
<evidence type="ECO:0000313" key="3">
    <source>
        <dbReference type="Proteomes" id="UP000010729"/>
    </source>
</evidence>
<sequence>MSVISKAAAGILTAALLLSAGATAASASETGTVSDGAVVVEETVTLITQADVDAAHAAFKQAQADARTSEKQARTAAAAQKQLLTIRKANQASLKKLIADNRAEVSTAKAEYQRIAEAFEAQETAAL</sequence>
<name>N1V7W0_9MICC</name>
<comment type="caution">
    <text evidence="2">The sequence shown here is derived from an EMBL/GenBank/DDBJ whole genome shotgun (WGS) entry which is preliminary data.</text>
</comment>